<evidence type="ECO:0000313" key="4">
    <source>
        <dbReference type="Proteomes" id="UP001527099"/>
    </source>
</evidence>
<keyword evidence="2 3" id="KW-0413">Isomerase</keyword>
<dbReference type="EMBL" id="JAMDMX010000002">
    <property type="protein sequence ID" value="MCY9691655.1"/>
    <property type="molecule type" value="Genomic_DNA"/>
</dbReference>
<dbReference type="InterPro" id="IPR004785">
    <property type="entry name" value="RpiB"/>
</dbReference>
<dbReference type="InterPro" id="IPR003500">
    <property type="entry name" value="RpiB_LacA_LacB"/>
</dbReference>
<dbReference type="NCBIfam" id="TIGR00689">
    <property type="entry name" value="rpiB_lacA_lacB"/>
    <property type="match status" value="1"/>
</dbReference>
<dbReference type="InterPro" id="IPR036569">
    <property type="entry name" value="RpiB_LacA_LacB_sf"/>
</dbReference>
<keyword evidence="4" id="KW-1185">Reference proteome</keyword>
<dbReference type="InterPro" id="IPR051812">
    <property type="entry name" value="SPI_LacAB/RpiB"/>
</dbReference>
<name>A0ABT4G664_9BACL</name>
<gene>
    <name evidence="3" type="primary">rpiB</name>
    <name evidence="3" type="ORF">M5X19_01760</name>
</gene>
<dbReference type="PIRSF" id="PIRSF005384">
    <property type="entry name" value="RpiB_LacA_B"/>
    <property type="match status" value="1"/>
</dbReference>
<sequence>MKIAVGGDHAGFPLKETVVNALKALGHEVMDYGSYDSNPVDFPDITRTVCAAVLSGEAERAIMVCGTGVGACIAANKIPGIRASVCHDIYSAHQCVEHDDVNVMCVGAQIIGPVIVVELLESFLKAEFSTAEEFRRRVEKLHEMERQYTSQNPAVSE</sequence>
<evidence type="ECO:0000256" key="2">
    <source>
        <dbReference type="ARBA" id="ARBA00023235"/>
    </source>
</evidence>
<dbReference type="NCBIfam" id="NF004051">
    <property type="entry name" value="PRK05571.1"/>
    <property type="match status" value="1"/>
</dbReference>
<proteinExistence type="inferred from homology"/>
<dbReference type="PANTHER" id="PTHR43732">
    <property type="entry name" value="RIBOSE 5-PHOSPHATE ISOMERASE-RELATED"/>
    <property type="match status" value="1"/>
</dbReference>
<dbReference type="Pfam" id="PF02502">
    <property type="entry name" value="LacAB_rpiB"/>
    <property type="match status" value="1"/>
</dbReference>
<dbReference type="SUPFAM" id="SSF89623">
    <property type="entry name" value="Ribose/Galactose isomerase RpiB/AlsB"/>
    <property type="match status" value="1"/>
</dbReference>
<dbReference type="PANTHER" id="PTHR43732:SF1">
    <property type="entry name" value="RIBOSE 5-PHOSPHATE ISOMERASE"/>
    <property type="match status" value="1"/>
</dbReference>
<dbReference type="NCBIfam" id="TIGR01120">
    <property type="entry name" value="rpiB"/>
    <property type="match status" value="1"/>
</dbReference>
<dbReference type="RefSeq" id="WP_268613459.1">
    <property type="nucleotide sequence ID" value="NZ_JAMDMX010000002.1"/>
</dbReference>
<comment type="similarity">
    <text evidence="1">Belongs to the LacAB/RpiB family.</text>
</comment>
<dbReference type="GO" id="GO:0004751">
    <property type="term" value="F:ribose-5-phosphate isomerase activity"/>
    <property type="evidence" value="ECO:0007669"/>
    <property type="project" value="UniProtKB-EC"/>
</dbReference>
<dbReference type="Proteomes" id="UP001527099">
    <property type="component" value="Unassembled WGS sequence"/>
</dbReference>
<evidence type="ECO:0000313" key="3">
    <source>
        <dbReference type="EMBL" id="MCY9691655.1"/>
    </source>
</evidence>
<protein>
    <submittedName>
        <fullName evidence="3">Ribose 5-phosphate isomerase B</fullName>
        <ecNumber evidence="3">5.3.1.6</ecNumber>
    </submittedName>
</protein>
<comment type="caution">
    <text evidence="3">The sequence shown here is derived from an EMBL/GenBank/DDBJ whole genome shotgun (WGS) entry which is preliminary data.</text>
</comment>
<organism evidence="3 4">
    <name type="scientific">Paenibacillus alginolyticus</name>
    <dbReference type="NCBI Taxonomy" id="59839"/>
    <lineage>
        <taxon>Bacteria</taxon>
        <taxon>Bacillati</taxon>
        <taxon>Bacillota</taxon>
        <taxon>Bacilli</taxon>
        <taxon>Bacillales</taxon>
        <taxon>Paenibacillaceae</taxon>
        <taxon>Paenibacillus</taxon>
    </lineage>
</organism>
<reference evidence="3 4" key="1">
    <citation type="submission" date="2022-05" db="EMBL/GenBank/DDBJ databases">
        <title>Genome Sequencing of Bee-Associated Microbes.</title>
        <authorList>
            <person name="Dunlap C."/>
        </authorList>
    </citation>
    <scope>NUCLEOTIDE SEQUENCE [LARGE SCALE GENOMIC DNA]</scope>
    <source>
        <strain evidence="3 4">NRRL B-14421</strain>
    </source>
</reference>
<dbReference type="EC" id="5.3.1.6" evidence="3"/>
<dbReference type="Gene3D" id="3.40.1400.10">
    <property type="entry name" value="Sugar-phosphate isomerase, RpiB/LacA/LacB"/>
    <property type="match status" value="1"/>
</dbReference>
<evidence type="ECO:0000256" key="1">
    <source>
        <dbReference type="ARBA" id="ARBA00008754"/>
    </source>
</evidence>
<accession>A0ABT4G664</accession>